<dbReference type="Proteomes" id="UP001521911">
    <property type="component" value="Unassembled WGS sequence"/>
</dbReference>
<dbReference type="RefSeq" id="WP_239180581.1">
    <property type="nucleotide sequence ID" value="NZ_JAKRDF010000009.1"/>
</dbReference>
<evidence type="ECO:0000259" key="1">
    <source>
        <dbReference type="Pfam" id="PF07905"/>
    </source>
</evidence>
<gene>
    <name evidence="3" type="ORF">MHK08_08580</name>
</gene>
<name>A0ABS9PUX5_9CORY</name>
<evidence type="ECO:0000259" key="2">
    <source>
        <dbReference type="Pfam" id="PF13556"/>
    </source>
</evidence>
<feature type="domain" description="PucR C-terminal helix-turn-helix" evidence="2">
    <location>
        <begin position="422"/>
        <end position="476"/>
    </location>
</feature>
<sequence>MREISFRWLSNQRSLNLRTVVDGPEHFDTIHASELADPTEFTSPGELLLTLGLAFEKNPEEFERYAARLASAGVRGIGFGTGLAFTQVPAELIAACRHHNVTLLEVPRATRFIAIMSAVSQEQARLNNNAQFALHRQQERLNKAATNGIGALISQASKELGAAVAVASASGTVISHRDREHLSAVSSAVDAAEQTARGAGTSTSTGATISSVFGTTGRRFALAVTRVEKFDSYSRALIRHLAGLASLLLDHPDMTAHTILGALTLDAHLAGVSTPALQAAFHMVDKHGVVDLLYVTAPSPSRLARALGELTKAEPESFVRPEHDAALIVLPPGAAQSNLWEKHARYLRIAVIHHAAWQTVTPSLVASLSAHARSLPLGTMSPFDSAAPSWLAEPGVPEALSTRRAATVDKLAAHDSRHGTELAATLRAFLVGNANLAAASAELGVHRHTVRARLDKVEELCQVDLTNPVTRAELLLLSIDSSR</sequence>
<dbReference type="PANTHER" id="PTHR33744">
    <property type="entry name" value="CARBOHYDRATE DIACID REGULATOR"/>
    <property type="match status" value="1"/>
</dbReference>
<organism evidence="3 4">
    <name type="scientific">Corynebacterium singulare</name>
    <dbReference type="NCBI Taxonomy" id="161899"/>
    <lineage>
        <taxon>Bacteria</taxon>
        <taxon>Bacillati</taxon>
        <taxon>Actinomycetota</taxon>
        <taxon>Actinomycetes</taxon>
        <taxon>Mycobacteriales</taxon>
        <taxon>Corynebacteriaceae</taxon>
        <taxon>Corynebacterium</taxon>
    </lineage>
</organism>
<keyword evidence="4" id="KW-1185">Reference proteome</keyword>
<dbReference type="PANTHER" id="PTHR33744:SF1">
    <property type="entry name" value="DNA-BINDING TRANSCRIPTIONAL ACTIVATOR ADER"/>
    <property type="match status" value="1"/>
</dbReference>
<dbReference type="Gene3D" id="1.10.10.2840">
    <property type="entry name" value="PucR C-terminal helix-turn-helix domain"/>
    <property type="match status" value="1"/>
</dbReference>
<dbReference type="InterPro" id="IPR051448">
    <property type="entry name" value="CdaR-like_regulators"/>
</dbReference>
<dbReference type="InterPro" id="IPR025736">
    <property type="entry name" value="PucR_C-HTH_dom"/>
</dbReference>
<reference evidence="3 4" key="1">
    <citation type="submission" date="2022-02" db="EMBL/GenBank/DDBJ databases">
        <title>Uncovering new skin microbiome diversity through culturing and metagenomics.</title>
        <authorList>
            <person name="Conlan S."/>
            <person name="Deming C."/>
            <person name="Nisc Comparative Sequencing Program N."/>
            <person name="Segre J.A."/>
        </authorList>
    </citation>
    <scope>NUCLEOTIDE SEQUENCE [LARGE SCALE GENOMIC DNA]</scope>
    <source>
        <strain evidence="3 4">ACRQV</strain>
    </source>
</reference>
<dbReference type="InterPro" id="IPR042070">
    <property type="entry name" value="PucR_C-HTH_sf"/>
</dbReference>
<protein>
    <submittedName>
        <fullName evidence="3">PucR family transcriptional regulator</fullName>
    </submittedName>
</protein>
<feature type="domain" description="Purine catabolism PurC-like" evidence="1">
    <location>
        <begin position="28"/>
        <end position="121"/>
    </location>
</feature>
<proteinExistence type="predicted"/>
<evidence type="ECO:0000313" key="3">
    <source>
        <dbReference type="EMBL" id="MCG7276522.1"/>
    </source>
</evidence>
<dbReference type="InterPro" id="IPR012914">
    <property type="entry name" value="PucR_dom"/>
</dbReference>
<dbReference type="Pfam" id="PF07905">
    <property type="entry name" value="PucR"/>
    <property type="match status" value="1"/>
</dbReference>
<comment type="caution">
    <text evidence="3">The sequence shown here is derived from an EMBL/GenBank/DDBJ whole genome shotgun (WGS) entry which is preliminary data.</text>
</comment>
<dbReference type="EMBL" id="JAKRDF010000009">
    <property type="protein sequence ID" value="MCG7276522.1"/>
    <property type="molecule type" value="Genomic_DNA"/>
</dbReference>
<evidence type="ECO:0000313" key="4">
    <source>
        <dbReference type="Proteomes" id="UP001521911"/>
    </source>
</evidence>
<dbReference type="Pfam" id="PF13556">
    <property type="entry name" value="HTH_30"/>
    <property type="match status" value="1"/>
</dbReference>
<accession>A0ABS9PUX5</accession>